<feature type="domain" description="EF-hand" evidence="4">
    <location>
        <begin position="2"/>
        <end position="37"/>
    </location>
</feature>
<evidence type="ECO:0000256" key="2">
    <source>
        <dbReference type="ARBA" id="ARBA00022737"/>
    </source>
</evidence>
<dbReference type="InterPro" id="IPR018247">
    <property type="entry name" value="EF_Hand_1_Ca_BS"/>
</dbReference>
<feature type="domain" description="EF-hand" evidence="4">
    <location>
        <begin position="518"/>
        <end position="553"/>
    </location>
</feature>
<dbReference type="Pfam" id="PF13833">
    <property type="entry name" value="EF-hand_8"/>
    <property type="match status" value="2"/>
</dbReference>
<evidence type="ECO:0000313" key="6">
    <source>
        <dbReference type="Proteomes" id="UP001190700"/>
    </source>
</evidence>
<dbReference type="SMART" id="SM00054">
    <property type="entry name" value="EFh"/>
    <property type="match status" value="6"/>
</dbReference>
<evidence type="ECO:0000256" key="1">
    <source>
        <dbReference type="ARBA" id="ARBA00022723"/>
    </source>
</evidence>
<dbReference type="PROSITE" id="PS50222">
    <property type="entry name" value="EF_HAND_2"/>
    <property type="match status" value="6"/>
</dbReference>
<dbReference type="PANTHER" id="PTHR10827">
    <property type="entry name" value="RETICULOCALBIN"/>
    <property type="match status" value="1"/>
</dbReference>
<gene>
    <name evidence="5" type="ORF">CYMTET_10766</name>
</gene>
<dbReference type="Gene3D" id="1.10.238.10">
    <property type="entry name" value="EF-hand"/>
    <property type="match status" value="5"/>
</dbReference>
<dbReference type="SUPFAM" id="SSF47473">
    <property type="entry name" value="EF-hand"/>
    <property type="match status" value="3"/>
</dbReference>
<feature type="domain" description="EF-hand" evidence="4">
    <location>
        <begin position="320"/>
        <end position="355"/>
    </location>
</feature>
<dbReference type="Proteomes" id="UP001190700">
    <property type="component" value="Unassembled WGS sequence"/>
</dbReference>
<keyword evidence="6" id="KW-1185">Reference proteome</keyword>
<dbReference type="PROSITE" id="PS00018">
    <property type="entry name" value="EF_HAND_1"/>
    <property type="match status" value="5"/>
</dbReference>
<proteinExistence type="predicted"/>
<feature type="domain" description="EF-hand" evidence="4">
    <location>
        <begin position="384"/>
        <end position="419"/>
    </location>
</feature>
<dbReference type="GO" id="GO:0005509">
    <property type="term" value="F:calcium ion binding"/>
    <property type="evidence" value="ECO:0007669"/>
    <property type="project" value="InterPro"/>
</dbReference>
<evidence type="ECO:0000259" key="4">
    <source>
        <dbReference type="PROSITE" id="PS50222"/>
    </source>
</evidence>
<dbReference type="Pfam" id="PF13202">
    <property type="entry name" value="EF-hand_5"/>
    <property type="match status" value="3"/>
</dbReference>
<reference evidence="5 6" key="1">
    <citation type="journal article" date="2015" name="Genome Biol. Evol.">
        <title>Comparative Genomics of a Bacterivorous Green Alga Reveals Evolutionary Causalities and Consequences of Phago-Mixotrophic Mode of Nutrition.</title>
        <authorList>
            <person name="Burns J.A."/>
            <person name="Paasch A."/>
            <person name="Narechania A."/>
            <person name="Kim E."/>
        </authorList>
    </citation>
    <scope>NUCLEOTIDE SEQUENCE [LARGE SCALE GENOMIC DNA]</scope>
    <source>
        <strain evidence="5 6">PLY_AMNH</strain>
    </source>
</reference>
<accession>A0AAE0LDU6</accession>
<comment type="caution">
    <text evidence="5">The sequence shown here is derived from an EMBL/GenBank/DDBJ whole genome shotgun (WGS) entry which is preliminary data.</text>
</comment>
<name>A0AAE0LDU6_9CHLO</name>
<keyword evidence="1" id="KW-0479">Metal-binding</keyword>
<sequence>MIINEVATKLFTRLDKDNNGFLTREEVQLLVRDWARSNNTFVTFDEVKKHTEEIMAGADIHSTGGITLDQFLGYVRHPDNVATFAKLMGWHGLFLRYAREYGQTISVNGLKALMREALHAHHGFAPNDVTVKQAVDEMIHEVDVDRDNEISLEEFVHYANKTNSFSKLFELNLAHQLQPRDSALTLVEGDELEFLEVLYKRVDKGGDGFLQYDELCHLCYELLVCSGVPREQVGRGVCEEYARQILIANNASTTGKVDFRGFKNFVFKCPEVFGKMLPLNVLFQKYAQNEGGKEYILPLGLVELLKQLCEDSNVAHDYQTLYRDFQHVMTQADKDSDNKISFEEFIQFALSHPNLLRPTLNQLKQVVEQAVPNTAPIHGTQPGGVEDTIQKLFQAHDTDQNGHLDFTELKLLIESMLIAHDNSYSSNASYVEQSARQAMAQASRNRPYSNTITVWEFIGFVTSNYEMFGRILGWVTLYARFSQASSDGTRQVITRDGLAHLLREILRRQRAAPTIVASVEAMANTIFRQVDRDNSGDISFGEFVTFARDYKPELLQLVEDIEPRAQRQRNF</sequence>
<dbReference type="AlphaFoldDB" id="A0AAE0LDU6"/>
<evidence type="ECO:0000313" key="5">
    <source>
        <dbReference type="EMBL" id="KAK3281447.1"/>
    </source>
</evidence>
<organism evidence="5 6">
    <name type="scientific">Cymbomonas tetramitiformis</name>
    <dbReference type="NCBI Taxonomy" id="36881"/>
    <lineage>
        <taxon>Eukaryota</taxon>
        <taxon>Viridiplantae</taxon>
        <taxon>Chlorophyta</taxon>
        <taxon>Pyramimonadophyceae</taxon>
        <taxon>Pyramimonadales</taxon>
        <taxon>Pyramimonadaceae</taxon>
        <taxon>Cymbomonas</taxon>
    </lineage>
</organism>
<feature type="domain" description="EF-hand" evidence="4">
    <location>
        <begin position="190"/>
        <end position="225"/>
    </location>
</feature>
<evidence type="ECO:0000256" key="3">
    <source>
        <dbReference type="ARBA" id="ARBA00022837"/>
    </source>
</evidence>
<feature type="domain" description="EF-hand" evidence="4">
    <location>
        <begin position="130"/>
        <end position="165"/>
    </location>
</feature>
<dbReference type="PANTHER" id="PTHR10827:SF98">
    <property type="entry name" value="45 KDA CALCIUM-BINDING PROTEIN"/>
    <property type="match status" value="1"/>
</dbReference>
<protein>
    <recommendedName>
        <fullName evidence="4">EF-hand domain-containing protein</fullName>
    </recommendedName>
</protein>
<dbReference type="InterPro" id="IPR002048">
    <property type="entry name" value="EF_hand_dom"/>
</dbReference>
<keyword evidence="3" id="KW-0106">Calcium</keyword>
<dbReference type="EMBL" id="LGRX02003836">
    <property type="protein sequence ID" value="KAK3281447.1"/>
    <property type="molecule type" value="Genomic_DNA"/>
</dbReference>
<dbReference type="InterPro" id="IPR011992">
    <property type="entry name" value="EF-hand-dom_pair"/>
</dbReference>
<keyword evidence="2" id="KW-0677">Repeat</keyword>